<dbReference type="Proteomes" id="UP000515480">
    <property type="component" value="Chromosome"/>
</dbReference>
<dbReference type="InterPro" id="IPR011990">
    <property type="entry name" value="TPR-like_helical_dom_sf"/>
</dbReference>
<evidence type="ECO:0000313" key="4">
    <source>
        <dbReference type="Proteomes" id="UP000515480"/>
    </source>
</evidence>
<dbReference type="PANTHER" id="PTHR43630:SF2">
    <property type="entry name" value="GLYCOSYLTRANSFERASE"/>
    <property type="match status" value="1"/>
</dbReference>
<protein>
    <submittedName>
        <fullName evidence="3">Glycosyltransferase family 2 protein</fullName>
    </submittedName>
</protein>
<dbReference type="GO" id="GO:0016740">
    <property type="term" value="F:transferase activity"/>
    <property type="evidence" value="ECO:0007669"/>
    <property type="project" value="UniProtKB-KW"/>
</dbReference>
<dbReference type="AlphaFoldDB" id="A0A7G7VLY2"/>
<keyword evidence="3" id="KW-0808">Transferase</keyword>
<dbReference type="RefSeq" id="WP_185981000.1">
    <property type="nucleotide sequence ID" value="NZ_CP060204.1"/>
</dbReference>
<gene>
    <name evidence="3" type="ORF">H1B31_04125</name>
</gene>
<dbReference type="InterPro" id="IPR029044">
    <property type="entry name" value="Nucleotide-diphossugar_trans"/>
</dbReference>
<reference evidence="3 4" key="1">
    <citation type="submission" date="2020-07" db="EMBL/GenBank/DDBJ databases">
        <title>Complete genome and description of Selenomonas timonensis sp. nov., a new bacterium isolated from a gingivitis subject.</title>
        <authorList>
            <person name="Antezack A."/>
        </authorList>
    </citation>
    <scope>NUCLEOTIDE SEQUENCE [LARGE SCALE GENOMIC DNA]</scope>
    <source>
        <strain evidence="3 4">Marseille-Q3039</strain>
    </source>
</reference>
<feature type="repeat" description="TPR" evidence="1">
    <location>
        <begin position="320"/>
        <end position="353"/>
    </location>
</feature>
<dbReference type="InterPro" id="IPR019734">
    <property type="entry name" value="TPR_rpt"/>
</dbReference>
<dbReference type="PANTHER" id="PTHR43630">
    <property type="entry name" value="POLY-BETA-1,6-N-ACETYL-D-GLUCOSAMINE SYNTHASE"/>
    <property type="match status" value="1"/>
</dbReference>
<evidence type="ECO:0000313" key="3">
    <source>
        <dbReference type="EMBL" id="QNH55125.1"/>
    </source>
</evidence>
<dbReference type="Gene3D" id="1.25.40.10">
    <property type="entry name" value="Tetratricopeptide repeat domain"/>
    <property type="match status" value="1"/>
</dbReference>
<dbReference type="KEGG" id="stim:H1B31_04125"/>
<dbReference type="InterPro" id="IPR001173">
    <property type="entry name" value="Glyco_trans_2-like"/>
</dbReference>
<dbReference type="PROSITE" id="PS50005">
    <property type="entry name" value="TPR"/>
    <property type="match status" value="1"/>
</dbReference>
<dbReference type="Gene3D" id="3.90.550.10">
    <property type="entry name" value="Spore Coat Polysaccharide Biosynthesis Protein SpsA, Chain A"/>
    <property type="match status" value="1"/>
</dbReference>
<organism evidence="3 4">
    <name type="scientific">Selenomonas timonae</name>
    <dbReference type="NCBI Taxonomy" id="2754044"/>
    <lineage>
        <taxon>Bacteria</taxon>
        <taxon>Bacillati</taxon>
        <taxon>Bacillota</taxon>
        <taxon>Negativicutes</taxon>
        <taxon>Selenomonadales</taxon>
        <taxon>Selenomonadaceae</taxon>
        <taxon>Selenomonas</taxon>
    </lineage>
</organism>
<dbReference type="SUPFAM" id="SSF48452">
    <property type="entry name" value="TPR-like"/>
    <property type="match status" value="1"/>
</dbReference>
<dbReference type="SUPFAM" id="SSF53448">
    <property type="entry name" value="Nucleotide-diphospho-sugar transferases"/>
    <property type="match status" value="1"/>
</dbReference>
<keyword evidence="4" id="KW-1185">Reference proteome</keyword>
<dbReference type="Pfam" id="PF00535">
    <property type="entry name" value="Glycos_transf_2"/>
    <property type="match status" value="1"/>
</dbReference>
<dbReference type="CDD" id="cd02511">
    <property type="entry name" value="Beta4Glucosyltransferase"/>
    <property type="match status" value="1"/>
</dbReference>
<name>A0A7G7VLY2_9FIRM</name>
<keyword evidence="1" id="KW-0802">TPR repeat</keyword>
<feature type="domain" description="Glycosyltransferase 2-like" evidence="2">
    <location>
        <begin position="4"/>
        <end position="115"/>
    </location>
</feature>
<dbReference type="EMBL" id="CP060204">
    <property type="protein sequence ID" value="QNH55125.1"/>
    <property type="molecule type" value="Genomic_DNA"/>
</dbReference>
<evidence type="ECO:0000259" key="2">
    <source>
        <dbReference type="Pfam" id="PF00535"/>
    </source>
</evidence>
<evidence type="ECO:0000256" key="1">
    <source>
        <dbReference type="PROSITE-ProRule" id="PRU00339"/>
    </source>
</evidence>
<sequence length="492" mass="54751">MKISACVITKNEAENLPRWLRSMRVFADEMIVVDTGSTDATVEIARMGGAQVFRFDWINDFAAAKNFALDQATGDWVVFTDADEYFTEESGPRVRPLIEEYDKKDTMDGFIVHLVNIDMDTGALMGTSAEVQRIFRRAPHIRFVGSIHEHVENLSGDMGREMMMAPGLTLYHTGYSPRIIKQKSKRDLGLLLARRARGAHKKLDEYHLMDCYYTLEDYPQAAHYARLALDSEHRPVGSEDRPHAVLLQSLILMKAADAEITAAYDVAREALPEKADFPLIYGTYAWDQAYFTTACAAYAEGIRLHEDFYREGDFSGVLAPTAYVRLGEAAALRGHMEEALLLHERAVRMNPHFAPLLGTFIRLLERTGADDATVIEVLNGIYDKNVDAQLLAAVLGGTSFRLAALYYDHRANVHFSERRRFLLAGDVGSAAAMLVEDMERTAAVAAACGAGFSTQQQGALTLLLPDSCRENSAAPEAARMLRRIGRLARGMK</sequence>
<proteinExistence type="predicted"/>
<accession>A0A7G7VLY2</accession>